<protein>
    <submittedName>
        <fullName evidence="1">Uncharacterized protein</fullName>
    </submittedName>
</protein>
<reference evidence="1" key="1">
    <citation type="journal article" date="2022" name="Int. J. Mol. Sci.">
        <title>Draft Genome of Tanacetum Coccineum: Genomic Comparison of Closely Related Tanacetum-Family Plants.</title>
        <authorList>
            <person name="Yamashiro T."/>
            <person name="Shiraishi A."/>
            <person name="Nakayama K."/>
            <person name="Satake H."/>
        </authorList>
    </citation>
    <scope>NUCLEOTIDE SEQUENCE</scope>
</reference>
<keyword evidence="2" id="KW-1185">Reference proteome</keyword>
<dbReference type="PANTHER" id="PTHR48462:SF1">
    <property type="entry name" value="PROTEIN, PUTATIVE-RELATED"/>
    <property type="match status" value="1"/>
</dbReference>
<dbReference type="Proteomes" id="UP001151760">
    <property type="component" value="Unassembled WGS sequence"/>
</dbReference>
<evidence type="ECO:0000313" key="2">
    <source>
        <dbReference type="Proteomes" id="UP001151760"/>
    </source>
</evidence>
<proteinExistence type="predicted"/>
<evidence type="ECO:0000313" key="1">
    <source>
        <dbReference type="EMBL" id="GJT48789.1"/>
    </source>
</evidence>
<dbReference type="EMBL" id="BQNB010016183">
    <property type="protein sequence ID" value="GJT48789.1"/>
    <property type="molecule type" value="Genomic_DNA"/>
</dbReference>
<dbReference type="PANTHER" id="PTHR48462">
    <property type="entry name" value="PROTEIN, PUTATIVE-RELATED"/>
    <property type="match status" value="1"/>
</dbReference>
<name>A0ABQ5ED02_9ASTR</name>
<sequence>MKKMADIYFTRVTKDAVSTFSLSSRQMALWKSQMEDHTSDWLRVVPISGLGQTMNGRTYRCVLCYRLGVPLFSVTKPCSACSRVFMGDIYGDHAVSCAGIVGIKHRHNVVRDTLVDICYRSGISSGKEVDIGLSGERDKSLRPADVLLYSWDGGRDVCVDLTGSSPLTQTGMVDFVPGRAVLVAAQRKRAKYETKCADIGYGFLPFSFSSFGELEKDAVTLLKRIRKFSVAQDIGARAAIHIFSRICFAIAKGWRHVTLPIKLGGLGILSAEDISQYVFIASRLQTSALQAKILVKTGIESQGSFFKDALDAFNTTCNVDVLSFTTCTFSPKMMKSLAKCYFGVIEKDLVSKYSLSPRQVSILSCIRAPHAQDFIFTIPIDGLGQRMNHRQFRSVLCYRLSVPMFSEGSLCLSCTAHRMDQWGDHAVHCSSEVGVKFRHNLVRDILVDICSKVRIIVRKEAPMGFLSKDGKDL</sequence>
<accession>A0ABQ5ED02</accession>
<organism evidence="1 2">
    <name type="scientific">Tanacetum coccineum</name>
    <dbReference type="NCBI Taxonomy" id="301880"/>
    <lineage>
        <taxon>Eukaryota</taxon>
        <taxon>Viridiplantae</taxon>
        <taxon>Streptophyta</taxon>
        <taxon>Embryophyta</taxon>
        <taxon>Tracheophyta</taxon>
        <taxon>Spermatophyta</taxon>
        <taxon>Magnoliopsida</taxon>
        <taxon>eudicotyledons</taxon>
        <taxon>Gunneridae</taxon>
        <taxon>Pentapetalae</taxon>
        <taxon>asterids</taxon>
        <taxon>campanulids</taxon>
        <taxon>Asterales</taxon>
        <taxon>Asteraceae</taxon>
        <taxon>Asteroideae</taxon>
        <taxon>Anthemideae</taxon>
        <taxon>Anthemidinae</taxon>
        <taxon>Tanacetum</taxon>
    </lineage>
</organism>
<comment type="caution">
    <text evidence="1">The sequence shown here is derived from an EMBL/GenBank/DDBJ whole genome shotgun (WGS) entry which is preliminary data.</text>
</comment>
<gene>
    <name evidence="1" type="ORF">Tco_0974946</name>
</gene>
<reference evidence="1" key="2">
    <citation type="submission" date="2022-01" db="EMBL/GenBank/DDBJ databases">
        <authorList>
            <person name="Yamashiro T."/>
            <person name="Shiraishi A."/>
            <person name="Satake H."/>
            <person name="Nakayama K."/>
        </authorList>
    </citation>
    <scope>NUCLEOTIDE SEQUENCE</scope>
</reference>